<evidence type="ECO:0000313" key="2">
    <source>
        <dbReference type="EMBL" id="MUV13720.1"/>
    </source>
</evidence>
<dbReference type="AlphaFoldDB" id="A0A7C9LH38"/>
<dbReference type="PANTHER" id="PTHR36836:SF1">
    <property type="entry name" value="COLANIC ACID BIOSYNTHESIS PROTEIN WCAK"/>
    <property type="match status" value="1"/>
</dbReference>
<organism evidence="2 3">
    <name type="scientific">Noviluteimonas gilva</name>
    <dbReference type="NCBI Taxonomy" id="2682097"/>
    <lineage>
        <taxon>Bacteria</taxon>
        <taxon>Pseudomonadati</taxon>
        <taxon>Pseudomonadota</taxon>
        <taxon>Gammaproteobacteria</taxon>
        <taxon>Lysobacterales</taxon>
        <taxon>Lysobacteraceae</taxon>
        <taxon>Noviluteimonas</taxon>
    </lineage>
</organism>
<accession>A0A7C9LH38</accession>
<dbReference type="EMBL" id="WOXT01000001">
    <property type="protein sequence ID" value="MUV13720.1"/>
    <property type="molecule type" value="Genomic_DNA"/>
</dbReference>
<comment type="caution">
    <text evidence="2">The sequence shown here is derived from an EMBL/GenBank/DDBJ whole genome shotgun (WGS) entry which is preliminary data.</text>
</comment>
<evidence type="ECO:0000313" key="3">
    <source>
        <dbReference type="Proteomes" id="UP000479692"/>
    </source>
</evidence>
<dbReference type="PANTHER" id="PTHR36836">
    <property type="entry name" value="COLANIC ACID BIOSYNTHESIS PROTEIN WCAK"/>
    <property type="match status" value="1"/>
</dbReference>
<sequence>MTTLRVGLVGYYGWGNYGDEFFKDVLETELKDCRFRVLHDLGPKGELILDNLQANIADVDVIMIGGGDLVIPFSLSTLYWRPEFLAKPVVIYGVGVPKWGGYNADVVLKMREFFQHPSVKKITARDQESAEWISQHLKPTAPVECAPDIVCAYTHEYVAPRDRTFGVVLRHQQNGVSQEKTRALLDAVRARGFHPRLLMLATGRTLADDFDTVARLDLGNADIVIRDNLASLTDELISCDRVASMKFHGCVVAMTHGVPCLALSSANKFKNFYAELGKQAWVSSLADAALETKLDAFLDAPRMAFPPSIREHAREGLAALRQDLGDAAGGTVKHARGERAVGH</sequence>
<dbReference type="InterPro" id="IPR007345">
    <property type="entry name" value="Polysacch_pyruvyl_Trfase"/>
</dbReference>
<evidence type="ECO:0000259" key="1">
    <source>
        <dbReference type="Pfam" id="PF04230"/>
    </source>
</evidence>
<gene>
    <name evidence="2" type="ORF">GN331_05800</name>
</gene>
<dbReference type="Proteomes" id="UP000479692">
    <property type="component" value="Unassembled WGS sequence"/>
</dbReference>
<dbReference type="Pfam" id="PF04230">
    <property type="entry name" value="PS_pyruv_trans"/>
    <property type="match status" value="1"/>
</dbReference>
<dbReference type="RefSeq" id="WP_156640898.1">
    <property type="nucleotide sequence ID" value="NZ_WOXT01000001.1"/>
</dbReference>
<keyword evidence="3" id="KW-1185">Reference proteome</keyword>
<proteinExistence type="predicted"/>
<name>A0A7C9LH38_9GAMM</name>
<protein>
    <recommendedName>
        <fullName evidence="1">Polysaccharide pyruvyl transferase domain-containing protein</fullName>
    </recommendedName>
</protein>
<feature type="domain" description="Polysaccharide pyruvyl transferase" evidence="1">
    <location>
        <begin position="16"/>
        <end position="265"/>
    </location>
</feature>
<reference evidence="2 3" key="1">
    <citation type="submission" date="2019-12" db="EMBL/GenBank/DDBJ databases">
        <authorList>
            <person name="Xu J."/>
        </authorList>
    </citation>
    <scope>NUCLEOTIDE SEQUENCE [LARGE SCALE GENOMIC DNA]</scope>
    <source>
        <strain evidence="2 3">HX-5-24</strain>
    </source>
</reference>